<dbReference type="EMBL" id="GL698481">
    <property type="protein sequence ID" value="EFY91594.1"/>
    <property type="molecule type" value="Genomic_DNA"/>
</dbReference>
<feature type="domain" description="Amidohydrolase-related" evidence="1">
    <location>
        <begin position="41"/>
        <end position="143"/>
    </location>
</feature>
<dbReference type="Pfam" id="PF01979">
    <property type="entry name" value="Amidohydro_1"/>
    <property type="match status" value="2"/>
</dbReference>
<dbReference type="InterPro" id="IPR011059">
    <property type="entry name" value="Metal-dep_hydrolase_composite"/>
</dbReference>
<evidence type="ECO:0000313" key="2">
    <source>
        <dbReference type="EMBL" id="EFY91594.1"/>
    </source>
</evidence>
<evidence type="ECO:0000313" key="3">
    <source>
        <dbReference type="Proteomes" id="UP000002499"/>
    </source>
</evidence>
<dbReference type="InterPro" id="IPR006680">
    <property type="entry name" value="Amidohydro-rel"/>
</dbReference>
<dbReference type="GO" id="GO:0016810">
    <property type="term" value="F:hydrolase activity, acting on carbon-nitrogen (but not peptide) bonds"/>
    <property type="evidence" value="ECO:0007669"/>
    <property type="project" value="InterPro"/>
</dbReference>
<gene>
    <name evidence="2" type="ORF">MAC_02479</name>
</gene>
<proteinExistence type="predicted"/>
<dbReference type="SUPFAM" id="SSF51556">
    <property type="entry name" value="Metallo-dependent hydrolases"/>
    <property type="match status" value="1"/>
</dbReference>
<name>E9DXY1_METAQ</name>
<dbReference type="InterPro" id="IPR051781">
    <property type="entry name" value="Metallo-dep_Hydrolase"/>
</dbReference>
<dbReference type="eggNOG" id="ENOG502QV1J">
    <property type="taxonomic scope" value="Eukaryota"/>
</dbReference>
<organism evidence="3">
    <name type="scientific">Metarhizium acridum (strain CQMa 102)</name>
    <dbReference type="NCBI Taxonomy" id="655827"/>
    <lineage>
        <taxon>Eukaryota</taxon>
        <taxon>Fungi</taxon>
        <taxon>Dikarya</taxon>
        <taxon>Ascomycota</taxon>
        <taxon>Pezizomycotina</taxon>
        <taxon>Sordariomycetes</taxon>
        <taxon>Hypocreomycetidae</taxon>
        <taxon>Hypocreales</taxon>
        <taxon>Clavicipitaceae</taxon>
        <taxon>Metarhizium</taxon>
    </lineage>
</organism>
<dbReference type="InParanoid" id="E9DXY1"/>
<reference evidence="2 3" key="1">
    <citation type="journal article" date="2011" name="PLoS Genet.">
        <title>Genome sequencing and comparative transcriptomics of the model entomopathogenic fungi Metarhizium anisopliae and M. acridum.</title>
        <authorList>
            <person name="Gao Q."/>
            <person name="Jin K."/>
            <person name="Ying S.H."/>
            <person name="Zhang Y."/>
            <person name="Xiao G."/>
            <person name="Shang Y."/>
            <person name="Duan Z."/>
            <person name="Hu X."/>
            <person name="Xie X.Q."/>
            <person name="Zhou G."/>
            <person name="Peng G."/>
            <person name="Luo Z."/>
            <person name="Huang W."/>
            <person name="Wang B."/>
            <person name="Fang W."/>
            <person name="Wang S."/>
            <person name="Zhong Y."/>
            <person name="Ma L.J."/>
            <person name="St Leger R.J."/>
            <person name="Zhao G.P."/>
            <person name="Pei Y."/>
            <person name="Feng M.G."/>
            <person name="Xia Y."/>
            <person name="Wang C."/>
        </authorList>
    </citation>
    <scope>NUCLEOTIDE SEQUENCE [LARGE SCALE GENOMIC DNA]</scope>
    <source>
        <strain evidence="2 3">CQMa 102</strain>
    </source>
</reference>
<dbReference type="InterPro" id="IPR032466">
    <property type="entry name" value="Metal_Hydrolase"/>
</dbReference>
<protein>
    <submittedName>
        <fullName evidence="2">Amidohydrolase</fullName>
    </submittedName>
</protein>
<sequence>MVTGQVQESQNILINGNRIVSMQSEEISPGAEHNFDATGRFVMPGLADMHVHLYFTNDPANFATTDNSVLPALLANGVTTVQDLGSNCDAVKDTVQRIGHNELLGPRIFTTCEMLDGEESQFETVKRLRDPEAVENEVQKLMAQGVNRIKLWLSANWSQSRLSLADNLRKAGARMRAGTNLPQGRGLCPNGATHTELKLMVKAGFTPLQALQSATTNAYESLDMGSQLGTIEPGKMADMVLLRGDPVEDINNIDTIAGVVVNGTLHGKEALDKMLSDADVVNNLPFACGGKNAVKPRVGCCSV</sequence>
<evidence type="ECO:0000259" key="1">
    <source>
        <dbReference type="Pfam" id="PF01979"/>
    </source>
</evidence>
<dbReference type="PANTHER" id="PTHR43135:SF3">
    <property type="entry name" value="ALPHA-D-RIBOSE 1-METHYLPHOSPHONATE 5-TRIPHOSPHATE DIPHOSPHATASE"/>
    <property type="match status" value="1"/>
</dbReference>
<keyword evidence="2" id="KW-0378">Hydrolase</keyword>
<accession>E9DXY1</accession>
<dbReference type="Gene3D" id="3.20.20.140">
    <property type="entry name" value="Metal-dependent hydrolases"/>
    <property type="match status" value="1"/>
</dbReference>
<dbReference type="KEGG" id="maw:19246790"/>
<dbReference type="GeneID" id="19246790"/>
<dbReference type="OMA" id="MHVHVWD"/>
<dbReference type="HOGENOM" id="CLU_023620_4_0_1"/>
<dbReference type="PANTHER" id="PTHR43135">
    <property type="entry name" value="ALPHA-D-RIBOSE 1-METHYLPHOSPHONATE 5-TRIPHOSPHATE DIPHOSPHATASE"/>
    <property type="match status" value="1"/>
</dbReference>
<dbReference type="AlphaFoldDB" id="E9DXY1"/>
<dbReference type="STRING" id="655827.E9DXY1"/>
<dbReference type="Proteomes" id="UP000002499">
    <property type="component" value="Unassembled WGS sequence"/>
</dbReference>
<feature type="domain" description="Amidohydrolase-related" evidence="1">
    <location>
        <begin position="193"/>
        <end position="264"/>
    </location>
</feature>
<dbReference type="Gene3D" id="2.30.40.10">
    <property type="entry name" value="Urease, subunit C, domain 1"/>
    <property type="match status" value="1"/>
</dbReference>
<keyword evidence="3" id="KW-1185">Reference proteome</keyword>
<dbReference type="SUPFAM" id="SSF51338">
    <property type="entry name" value="Composite domain of metallo-dependent hydrolases"/>
    <property type="match status" value="1"/>
</dbReference>
<dbReference type="OrthoDB" id="194468at2759"/>